<organism evidence="1 2">
    <name type="scientific">Micromonospora echinospora</name>
    <name type="common">Micromonospora purpurea</name>
    <dbReference type="NCBI Taxonomy" id="1877"/>
    <lineage>
        <taxon>Bacteria</taxon>
        <taxon>Bacillati</taxon>
        <taxon>Actinomycetota</taxon>
        <taxon>Actinomycetes</taxon>
        <taxon>Micromonosporales</taxon>
        <taxon>Micromonosporaceae</taxon>
        <taxon>Micromonospora</taxon>
    </lineage>
</organism>
<keyword evidence="2" id="KW-1185">Reference proteome</keyword>
<comment type="caution">
    <text evidence="1">The sequence shown here is derived from an EMBL/GenBank/DDBJ whole genome shotgun (WGS) entry which is preliminary data.</text>
</comment>
<protein>
    <submittedName>
        <fullName evidence="1">Uncharacterized protein</fullName>
    </submittedName>
</protein>
<sequence length="63" mass="6646">MVFHPGMARPENSAPAWPFRELRPCAPTREFRPGVALPGACVRAAPVLPVRLGDLALVAPGAS</sequence>
<name>A0ABR6MEJ7_MICEC</name>
<accession>A0ABR6MEJ7</accession>
<proteinExistence type="predicted"/>
<reference evidence="1 2" key="1">
    <citation type="submission" date="2020-08" db="EMBL/GenBank/DDBJ databases">
        <title>Sequencing the genomes of 1000 actinobacteria strains.</title>
        <authorList>
            <person name="Klenk H.-P."/>
        </authorList>
    </citation>
    <scope>NUCLEOTIDE SEQUENCE [LARGE SCALE GENOMIC DNA]</scope>
    <source>
        <strain evidence="1 2">DSM 43036</strain>
    </source>
</reference>
<gene>
    <name evidence="1" type="ORF">FHU28_003629</name>
</gene>
<dbReference type="Proteomes" id="UP000618986">
    <property type="component" value="Unassembled WGS sequence"/>
</dbReference>
<evidence type="ECO:0000313" key="2">
    <source>
        <dbReference type="Proteomes" id="UP000618986"/>
    </source>
</evidence>
<dbReference type="EMBL" id="JACHJC010000001">
    <property type="protein sequence ID" value="MBB5113790.1"/>
    <property type="molecule type" value="Genomic_DNA"/>
</dbReference>
<evidence type="ECO:0000313" key="1">
    <source>
        <dbReference type="EMBL" id="MBB5113790.1"/>
    </source>
</evidence>